<gene>
    <name evidence="4" type="ORF">EHLA_2173</name>
</gene>
<name>A0A285PTB9_9FIRM</name>
<proteinExistence type="predicted"/>
<protein>
    <submittedName>
        <fullName evidence="4">Phage tail tape measure protein</fullName>
    </submittedName>
</protein>
<dbReference type="PANTHER" id="PTHR37813">
    <property type="entry name" value="FELS-2 PROPHAGE PROTEIN"/>
    <property type="match status" value="1"/>
</dbReference>
<dbReference type="Pfam" id="PF10145">
    <property type="entry name" value="PhageMin_Tail"/>
    <property type="match status" value="1"/>
</dbReference>
<dbReference type="PANTHER" id="PTHR37813:SF1">
    <property type="entry name" value="FELS-2 PROPHAGE PROTEIN"/>
    <property type="match status" value="1"/>
</dbReference>
<evidence type="ECO:0000313" key="5">
    <source>
        <dbReference type="Proteomes" id="UP000217549"/>
    </source>
</evidence>
<dbReference type="InterPro" id="IPR010090">
    <property type="entry name" value="Phage_tape_meas"/>
</dbReference>
<dbReference type="InterPro" id="IPR016024">
    <property type="entry name" value="ARM-type_fold"/>
</dbReference>
<dbReference type="NCBIfam" id="TIGR01760">
    <property type="entry name" value="tape_meas_TP901"/>
    <property type="match status" value="1"/>
</dbReference>
<sequence length="771" mass="79801">MELFVTLAIKDTAYKQGLKDAEGNASSSTSKIGGAFKAVGKVAKTAMVAGSAAAVAFTKTSIDAGINFDTAMSQVAATMGTTVDKIGNVKAKAEEMGRTTKYTATEAAEGMNILAQAGLSADEQISGIGTVLNLASAGAMSLEESASYTAGAVKGFGDSMSNASYYADLMAKGATLANTDVRGLGEAFSGSAATAKNYGQAADSVTLSLLRLAEQNVTGSEASTALNRAMADLYTPTDDASKALDQLGVSAYKSNGEAKDFNDLVDELNGSLQGMTAEQKNNALATIFTTQGLQAFNKMTASSDATVQKFWKGIQDSSGSAAQQAATQLDNLQGDITLLSSATEGLQLAFYNTFSGTIRGAIKGITSEVSGLAEAMESGGISGALSKLAQDAINFSGQLPGLTKIGGDLINGLISSVTQNSGSITTAVSQLLNNLASTISTGLNVFTSVGVNLLTTIANGMTQGIPTFLGQALPMLTQFTESLRSNAGKLINAGLTLIQNIAQGLINSIPVLIAYVPTIITNLAGIINDNAPKILATGVTIITNLAIGLVRAIPLLIANLPKIITAIVSIFTAFNWFSLGKNIVTGIIKGVKNLPSLLKTAAKNAVNGFKGAFRGNGILSAVKGAFTKIPSAVKSIFTKAVSLVKSFPGRFKSALKFSWSLPHLNLPHLSVSGGKAPFGIGGKGSLPSFHISWYKKAMESPYVFSDATLFGAGEAGDEMLYGRSRLMSDIKEATRGTKNDVTINVTVNGADNPEEWGRRMASELRRQVKMA</sequence>
<accession>A0A285PTB9</accession>
<feature type="domain" description="Phage tail tape measure protein" evidence="3">
    <location>
        <begin position="91"/>
        <end position="288"/>
    </location>
</feature>
<dbReference type="SUPFAM" id="SSF48371">
    <property type="entry name" value="ARM repeat"/>
    <property type="match status" value="1"/>
</dbReference>
<dbReference type="Proteomes" id="UP000217549">
    <property type="component" value="Chromosome I"/>
</dbReference>
<dbReference type="KEGG" id="ehl:EHLA_2173"/>
<evidence type="ECO:0000259" key="3">
    <source>
        <dbReference type="Pfam" id="PF10145"/>
    </source>
</evidence>
<reference evidence="5" key="1">
    <citation type="submission" date="2017-09" db="EMBL/GenBank/DDBJ databases">
        <authorList>
            <person name="Shetty A S."/>
        </authorList>
    </citation>
    <scope>NUCLEOTIDE SEQUENCE [LARGE SCALE GENOMIC DNA]</scope>
</reference>
<keyword evidence="2" id="KW-0472">Membrane</keyword>
<feature type="transmembrane region" description="Helical" evidence="2">
    <location>
        <begin position="534"/>
        <end position="557"/>
    </location>
</feature>
<feature type="transmembrane region" description="Helical" evidence="2">
    <location>
        <begin position="505"/>
        <end position="527"/>
    </location>
</feature>
<dbReference type="AlphaFoldDB" id="A0A285PTB9"/>
<evidence type="ECO:0000313" key="4">
    <source>
        <dbReference type="EMBL" id="SOB72804.1"/>
    </source>
</evidence>
<dbReference type="EMBL" id="LT907978">
    <property type="protein sequence ID" value="SOB72804.1"/>
    <property type="molecule type" value="Genomic_DNA"/>
</dbReference>
<dbReference type="RefSeq" id="WP_242970771.1">
    <property type="nucleotide sequence ID" value="NZ_LT907978.1"/>
</dbReference>
<evidence type="ECO:0000256" key="2">
    <source>
        <dbReference type="SAM" id="Phobius"/>
    </source>
</evidence>
<keyword evidence="5" id="KW-1185">Reference proteome</keyword>
<keyword evidence="2" id="KW-0812">Transmembrane</keyword>
<evidence type="ECO:0000256" key="1">
    <source>
        <dbReference type="ARBA" id="ARBA00022612"/>
    </source>
</evidence>
<organism evidence="4 5">
    <name type="scientific">Anaerobutyricum hallii</name>
    <dbReference type="NCBI Taxonomy" id="39488"/>
    <lineage>
        <taxon>Bacteria</taxon>
        <taxon>Bacillati</taxon>
        <taxon>Bacillota</taxon>
        <taxon>Clostridia</taxon>
        <taxon>Lachnospirales</taxon>
        <taxon>Lachnospiraceae</taxon>
        <taxon>Anaerobutyricum</taxon>
    </lineage>
</organism>
<feature type="transmembrane region" description="Helical" evidence="2">
    <location>
        <begin position="563"/>
        <end position="579"/>
    </location>
</feature>
<keyword evidence="1" id="KW-1188">Viral release from host cell</keyword>
<keyword evidence="2" id="KW-1133">Transmembrane helix</keyword>